<dbReference type="UniPathway" id="UPA00219"/>
<dbReference type="GO" id="GO:0008360">
    <property type="term" value="P:regulation of cell shape"/>
    <property type="evidence" value="ECO:0007669"/>
    <property type="project" value="UniProtKB-KW"/>
</dbReference>
<evidence type="ECO:0000256" key="3">
    <source>
        <dbReference type="ARBA" id="ARBA00004496"/>
    </source>
</evidence>
<evidence type="ECO:0000256" key="7">
    <source>
        <dbReference type="ARBA" id="ARBA00022490"/>
    </source>
</evidence>
<evidence type="ECO:0000256" key="18">
    <source>
        <dbReference type="ARBA" id="ARBA00060592"/>
    </source>
</evidence>
<dbReference type="NCBIfam" id="TIGR01205">
    <property type="entry name" value="D_ala_D_alaTIGR"/>
    <property type="match status" value="1"/>
</dbReference>
<dbReference type="SUPFAM" id="SSF56059">
    <property type="entry name" value="Glutathione synthetase ATP-binding domain-like"/>
    <property type="match status" value="1"/>
</dbReference>
<feature type="domain" description="ATP-grasp" evidence="24">
    <location>
        <begin position="142"/>
        <end position="343"/>
    </location>
</feature>
<dbReference type="FunFam" id="3.30.1490.20:FF:000007">
    <property type="entry name" value="D-alanine--D-alanine ligase"/>
    <property type="match status" value="1"/>
</dbReference>
<dbReference type="EC" id="6.3.2.4" evidence="6 19"/>
<dbReference type="InterPro" id="IPR005905">
    <property type="entry name" value="D_ala_D_ala"/>
</dbReference>
<dbReference type="GO" id="GO:0005524">
    <property type="term" value="F:ATP binding"/>
    <property type="evidence" value="ECO:0007669"/>
    <property type="project" value="UniProtKB-UniRule"/>
</dbReference>
<keyword evidence="7 19" id="KW-0963">Cytoplasm</keyword>
<organism evidence="25 26">
    <name type="scientific">Candidatus Berkelbacteria bacterium Gr01-1014_85</name>
    <dbReference type="NCBI Taxonomy" id="2017150"/>
    <lineage>
        <taxon>Bacteria</taxon>
        <taxon>Candidatus Berkelbacteria</taxon>
    </lineage>
</organism>
<evidence type="ECO:0000256" key="9">
    <source>
        <dbReference type="ARBA" id="ARBA00022723"/>
    </source>
</evidence>
<dbReference type="NCBIfam" id="NF002525">
    <property type="entry name" value="PRK01966.1-1"/>
    <property type="match status" value="1"/>
</dbReference>
<dbReference type="InterPro" id="IPR013815">
    <property type="entry name" value="ATP_grasp_subdomain_1"/>
</dbReference>
<comment type="caution">
    <text evidence="25">The sequence shown here is derived from an EMBL/GenBank/DDBJ whole genome shotgun (WGS) entry which is preliminary data.</text>
</comment>
<feature type="active site" evidence="20">
    <location>
        <position position="186"/>
    </location>
</feature>
<evidence type="ECO:0000256" key="12">
    <source>
        <dbReference type="ARBA" id="ARBA00022842"/>
    </source>
</evidence>
<gene>
    <name evidence="19" type="primary">ddl</name>
    <name evidence="25" type="ORF">CEO22_310</name>
</gene>
<comment type="cofactor">
    <cofactor evidence="1">
        <name>Mn(2+)</name>
        <dbReference type="ChEBI" id="CHEBI:29035"/>
    </cofactor>
</comment>
<comment type="similarity">
    <text evidence="5 19">Belongs to the D-alanine--D-alanine ligase family.</text>
</comment>
<feature type="active site" evidence="20">
    <location>
        <position position="24"/>
    </location>
</feature>
<dbReference type="PROSITE" id="PS00844">
    <property type="entry name" value="DALA_DALA_LIGASE_2"/>
    <property type="match status" value="1"/>
</dbReference>
<dbReference type="PROSITE" id="PS50975">
    <property type="entry name" value="ATP_GRASP"/>
    <property type="match status" value="1"/>
</dbReference>
<evidence type="ECO:0000256" key="15">
    <source>
        <dbReference type="ARBA" id="ARBA00023211"/>
    </source>
</evidence>
<dbReference type="PANTHER" id="PTHR23132:SF25">
    <property type="entry name" value="D-ALANINE--D-ALANINE LIGASE A"/>
    <property type="match status" value="1"/>
</dbReference>
<evidence type="ECO:0000256" key="2">
    <source>
        <dbReference type="ARBA" id="ARBA00003921"/>
    </source>
</evidence>
<dbReference type="PANTHER" id="PTHR23132">
    <property type="entry name" value="D-ALANINE--D-ALANINE LIGASE"/>
    <property type="match status" value="1"/>
</dbReference>
<keyword evidence="16 19" id="KW-0961">Cell wall biogenesis/degradation</keyword>
<evidence type="ECO:0000256" key="1">
    <source>
        <dbReference type="ARBA" id="ARBA00001936"/>
    </source>
</evidence>
<keyword evidence="14 19" id="KW-0573">Peptidoglycan synthesis</keyword>
<accession>A0A554JC84</accession>
<feature type="binding site" evidence="21">
    <location>
        <begin position="216"/>
        <end position="223"/>
    </location>
    <ligand>
        <name>ATP</name>
        <dbReference type="ChEBI" id="CHEBI:30616"/>
    </ligand>
</feature>
<comment type="pathway">
    <text evidence="4 19">Cell wall biogenesis; peptidoglycan biosynthesis.</text>
</comment>
<dbReference type="FunFam" id="3.30.470.20:FF:000008">
    <property type="entry name" value="D-alanine--D-alanine ligase"/>
    <property type="match status" value="1"/>
</dbReference>
<evidence type="ECO:0000256" key="11">
    <source>
        <dbReference type="ARBA" id="ARBA00022840"/>
    </source>
</evidence>
<keyword evidence="15 22" id="KW-0464">Manganese</keyword>
<dbReference type="Proteomes" id="UP000316253">
    <property type="component" value="Unassembled WGS sequence"/>
</dbReference>
<feature type="binding site" evidence="21">
    <location>
        <begin position="178"/>
        <end position="180"/>
    </location>
    <ligand>
        <name>ATP</name>
        <dbReference type="ChEBI" id="CHEBI:30616"/>
    </ligand>
</feature>
<feature type="active site" evidence="20">
    <location>
        <position position="321"/>
    </location>
</feature>
<feature type="binding site" evidence="22">
    <location>
        <position position="310"/>
    </location>
    <ligand>
        <name>Mg(2+)</name>
        <dbReference type="ChEBI" id="CHEBI:18420"/>
        <label>1</label>
    </ligand>
</feature>
<dbReference type="NCBIfam" id="NF002528">
    <property type="entry name" value="PRK01966.1-4"/>
    <property type="match status" value="1"/>
</dbReference>
<evidence type="ECO:0000256" key="23">
    <source>
        <dbReference type="PROSITE-ProRule" id="PRU00409"/>
    </source>
</evidence>
<reference evidence="25 26" key="1">
    <citation type="submission" date="2017-08" db="EMBL/GenBank/DDBJ databases">
        <title>Mechanisms for carbon and nitrogen cycling indicate functional differentiation within the Candidate Phyla Radiation.</title>
        <authorList>
            <person name="Danczak R.E."/>
            <person name="Johnston M.D."/>
            <person name="Kenah C."/>
            <person name="Slattery M."/>
            <person name="Wrighton K.C."/>
            <person name="Wilkins M.J."/>
        </authorList>
    </citation>
    <scope>NUCLEOTIDE SEQUENCE [LARGE SCALE GENOMIC DNA]</scope>
    <source>
        <strain evidence="25">Gr01-1014_85</strain>
    </source>
</reference>
<evidence type="ECO:0000256" key="5">
    <source>
        <dbReference type="ARBA" id="ARBA00010871"/>
    </source>
</evidence>
<evidence type="ECO:0000259" key="24">
    <source>
        <dbReference type="PROSITE" id="PS50975"/>
    </source>
</evidence>
<dbReference type="Gene3D" id="3.30.470.20">
    <property type="entry name" value="ATP-grasp fold, B domain"/>
    <property type="match status" value="1"/>
</dbReference>
<name>A0A554JC84_9BACT</name>
<feature type="binding site" evidence="21">
    <location>
        <begin position="186"/>
        <end position="187"/>
    </location>
    <ligand>
        <name>ATP</name>
        <dbReference type="ChEBI" id="CHEBI:30616"/>
    </ligand>
</feature>
<proteinExistence type="inferred from homology"/>
<comment type="subcellular location">
    <subcellularLocation>
        <location evidence="3 19">Cytoplasm</location>
    </subcellularLocation>
</comment>
<feature type="binding site" evidence="22">
    <location>
        <position position="312"/>
    </location>
    <ligand>
        <name>Mg(2+)</name>
        <dbReference type="ChEBI" id="CHEBI:18420"/>
        <label>2</label>
    </ligand>
</feature>
<dbReference type="EMBL" id="VMFD01000023">
    <property type="protein sequence ID" value="TSC65901.1"/>
    <property type="molecule type" value="Genomic_DNA"/>
</dbReference>
<dbReference type="GO" id="GO:0008716">
    <property type="term" value="F:D-alanine-D-alanine ligase activity"/>
    <property type="evidence" value="ECO:0007669"/>
    <property type="project" value="UniProtKB-UniRule"/>
</dbReference>
<dbReference type="GO" id="GO:0005829">
    <property type="term" value="C:cytosol"/>
    <property type="evidence" value="ECO:0007669"/>
    <property type="project" value="TreeGrafter"/>
</dbReference>
<comment type="pathway">
    <text evidence="18">Glycan biosynthesis.</text>
</comment>
<dbReference type="InterPro" id="IPR016185">
    <property type="entry name" value="PreATP-grasp_dom_sf"/>
</dbReference>
<dbReference type="InterPro" id="IPR011095">
    <property type="entry name" value="Dala_Dala_lig_C"/>
</dbReference>
<keyword evidence="10 21" id="KW-0547">Nucleotide-binding</keyword>
<evidence type="ECO:0000256" key="22">
    <source>
        <dbReference type="PIRSR" id="PIRSR039102-3"/>
    </source>
</evidence>
<dbReference type="Gene3D" id="3.30.1490.20">
    <property type="entry name" value="ATP-grasp fold, A domain"/>
    <property type="match status" value="1"/>
</dbReference>
<evidence type="ECO:0000256" key="4">
    <source>
        <dbReference type="ARBA" id="ARBA00004752"/>
    </source>
</evidence>
<evidence type="ECO:0000313" key="26">
    <source>
        <dbReference type="Proteomes" id="UP000316253"/>
    </source>
</evidence>
<feature type="binding site" evidence="21">
    <location>
        <position position="138"/>
    </location>
    <ligand>
        <name>ATP</name>
        <dbReference type="ChEBI" id="CHEBI:30616"/>
    </ligand>
</feature>
<evidence type="ECO:0000256" key="14">
    <source>
        <dbReference type="ARBA" id="ARBA00022984"/>
    </source>
</evidence>
<feature type="binding site" evidence="22">
    <location>
        <position position="310"/>
    </location>
    <ligand>
        <name>Mg(2+)</name>
        <dbReference type="ChEBI" id="CHEBI:18420"/>
        <label>2</label>
    </ligand>
</feature>
<feature type="binding site" evidence="21">
    <location>
        <begin position="309"/>
        <end position="310"/>
    </location>
    <ligand>
        <name>ATP</name>
        <dbReference type="ChEBI" id="CHEBI:30616"/>
    </ligand>
</feature>
<evidence type="ECO:0000256" key="16">
    <source>
        <dbReference type="ARBA" id="ARBA00023316"/>
    </source>
</evidence>
<evidence type="ECO:0000313" key="25">
    <source>
        <dbReference type="EMBL" id="TSC65901.1"/>
    </source>
</evidence>
<comment type="cofactor">
    <cofactor evidence="22">
        <name>Mg(2+)</name>
        <dbReference type="ChEBI" id="CHEBI:18420"/>
    </cofactor>
    <cofactor evidence="22">
        <name>Mn(2+)</name>
        <dbReference type="ChEBI" id="CHEBI:29035"/>
    </cofactor>
    <text evidence="22">Binds 2 magnesium or manganese ions per subunit.</text>
</comment>
<evidence type="ECO:0000256" key="6">
    <source>
        <dbReference type="ARBA" id="ARBA00012216"/>
    </source>
</evidence>
<sequence>MTVSNIKNMKKIIVGIIFGGKSAEHEVSLRSAKNVIEAIDTDKYEPVLIGIDKNGKWFLTDSSEFPFSNEACNITLVPQSNGKIVNLDNPVSDLSIDVVFPILHGPYGEDGTMQGLLKLANVPFVGAGVLGSAIGMDKDVMKRLLRDAGIPIGKFLTFKEQDMPNYEEIVKNLGLPFFVKPANMGSSVGVSKVSEKKDFDKAIQVAFKYDRKILIEENIIGREIECSVLGNDHPIASIPGEIISGHDYYSYEAKYIDEHGAILEIPAKLSDELVNKVQALAIKTFKTLSCEGLGRVDFFLNEDGDVLVNEINTIPGFTSVSMYPKLWEASGVSYTELIDRLIQLALERFEQEQKLNTFYETD</sequence>
<comment type="catalytic activity">
    <reaction evidence="17 19">
        <text>2 D-alanine + ATP = D-alanyl-D-alanine + ADP + phosphate + H(+)</text>
        <dbReference type="Rhea" id="RHEA:11224"/>
        <dbReference type="ChEBI" id="CHEBI:15378"/>
        <dbReference type="ChEBI" id="CHEBI:30616"/>
        <dbReference type="ChEBI" id="CHEBI:43474"/>
        <dbReference type="ChEBI" id="CHEBI:57416"/>
        <dbReference type="ChEBI" id="CHEBI:57822"/>
        <dbReference type="ChEBI" id="CHEBI:456216"/>
        <dbReference type="EC" id="6.3.2.4"/>
    </reaction>
</comment>
<evidence type="ECO:0000256" key="20">
    <source>
        <dbReference type="PIRSR" id="PIRSR039102-1"/>
    </source>
</evidence>
<keyword evidence="13 19" id="KW-0133">Cell shape</keyword>
<comment type="function">
    <text evidence="2 19">Cell wall formation.</text>
</comment>
<dbReference type="GO" id="GO:0009252">
    <property type="term" value="P:peptidoglycan biosynthetic process"/>
    <property type="evidence" value="ECO:0007669"/>
    <property type="project" value="UniProtKB-UniRule"/>
</dbReference>
<keyword evidence="11 23" id="KW-0067">ATP-binding</keyword>
<dbReference type="InterPro" id="IPR011127">
    <property type="entry name" value="Dala_Dala_lig_N"/>
</dbReference>
<dbReference type="HAMAP" id="MF_00047">
    <property type="entry name" value="Dala_Dala_lig"/>
    <property type="match status" value="1"/>
</dbReference>
<dbReference type="InterPro" id="IPR000291">
    <property type="entry name" value="D-Ala_lig_Van_CS"/>
</dbReference>
<dbReference type="Pfam" id="PF01820">
    <property type="entry name" value="Dala_Dala_lig_N"/>
    <property type="match status" value="1"/>
</dbReference>
<dbReference type="PIRSF" id="PIRSF039102">
    <property type="entry name" value="Ddl/VanB"/>
    <property type="match status" value="1"/>
</dbReference>
<feature type="binding site" evidence="22">
    <location>
        <position position="297"/>
    </location>
    <ligand>
        <name>Mg(2+)</name>
        <dbReference type="ChEBI" id="CHEBI:18420"/>
        <label>1</label>
    </ligand>
</feature>
<protein>
    <recommendedName>
        <fullName evidence="6 19">D-alanine--D-alanine ligase</fullName>
        <ecNumber evidence="6 19">6.3.2.4</ecNumber>
    </recommendedName>
    <alternativeName>
        <fullName evidence="19">D-Ala-D-Ala ligase</fullName>
    </alternativeName>
    <alternativeName>
        <fullName evidence="19">D-alanylalanine synthetase</fullName>
    </alternativeName>
</protein>
<evidence type="ECO:0000256" key="17">
    <source>
        <dbReference type="ARBA" id="ARBA00047614"/>
    </source>
</evidence>
<dbReference type="SUPFAM" id="SSF52440">
    <property type="entry name" value="PreATP-grasp domain"/>
    <property type="match status" value="1"/>
</dbReference>
<dbReference type="GO" id="GO:0071555">
    <property type="term" value="P:cell wall organization"/>
    <property type="evidence" value="ECO:0007669"/>
    <property type="project" value="UniProtKB-KW"/>
</dbReference>
<dbReference type="Gene3D" id="3.40.50.20">
    <property type="match status" value="1"/>
</dbReference>
<evidence type="ECO:0000256" key="19">
    <source>
        <dbReference type="HAMAP-Rule" id="MF_00047"/>
    </source>
</evidence>
<keyword evidence="9 22" id="KW-0479">Metal-binding</keyword>
<evidence type="ECO:0000256" key="8">
    <source>
        <dbReference type="ARBA" id="ARBA00022598"/>
    </source>
</evidence>
<dbReference type="Pfam" id="PF07478">
    <property type="entry name" value="Dala_Dala_lig_C"/>
    <property type="match status" value="1"/>
</dbReference>
<dbReference type="GO" id="GO:0046872">
    <property type="term" value="F:metal ion binding"/>
    <property type="evidence" value="ECO:0007669"/>
    <property type="project" value="UniProtKB-KW"/>
</dbReference>
<keyword evidence="8 19" id="KW-0436">Ligase</keyword>
<evidence type="ECO:0000256" key="13">
    <source>
        <dbReference type="ARBA" id="ARBA00022960"/>
    </source>
</evidence>
<dbReference type="InterPro" id="IPR011761">
    <property type="entry name" value="ATP-grasp"/>
</dbReference>
<dbReference type="AlphaFoldDB" id="A0A554JC84"/>
<evidence type="ECO:0000256" key="10">
    <source>
        <dbReference type="ARBA" id="ARBA00022741"/>
    </source>
</evidence>
<evidence type="ECO:0000256" key="21">
    <source>
        <dbReference type="PIRSR" id="PIRSR039102-2"/>
    </source>
</evidence>
<dbReference type="NCBIfam" id="NF002378">
    <property type="entry name" value="PRK01372.1"/>
    <property type="match status" value="1"/>
</dbReference>
<keyword evidence="12 22" id="KW-0460">Magnesium</keyword>
<dbReference type="PROSITE" id="PS00843">
    <property type="entry name" value="DALA_DALA_LIGASE_1"/>
    <property type="match status" value="1"/>
</dbReference>